<dbReference type="Pfam" id="PF05138">
    <property type="entry name" value="PaaA_PaaC"/>
    <property type="match status" value="1"/>
</dbReference>
<dbReference type="EMBL" id="QKUF01000014">
    <property type="protein sequence ID" value="PZW26677.1"/>
    <property type="molecule type" value="Genomic_DNA"/>
</dbReference>
<dbReference type="AlphaFoldDB" id="A0A326U4L4"/>
<dbReference type="PANTHER" id="PTHR30458:SF0">
    <property type="entry name" value="1,2-PHENYLACETYL-COA EPOXIDASE, SUBUNIT C"/>
    <property type="match status" value="1"/>
</dbReference>
<dbReference type="SUPFAM" id="SSF47240">
    <property type="entry name" value="Ferritin-like"/>
    <property type="match status" value="1"/>
</dbReference>
<dbReference type="Proteomes" id="UP000248806">
    <property type="component" value="Unassembled WGS sequence"/>
</dbReference>
<organism evidence="1 2">
    <name type="scientific">Thermosporothrix hazakensis</name>
    <dbReference type="NCBI Taxonomy" id="644383"/>
    <lineage>
        <taxon>Bacteria</taxon>
        <taxon>Bacillati</taxon>
        <taxon>Chloroflexota</taxon>
        <taxon>Ktedonobacteria</taxon>
        <taxon>Ktedonobacterales</taxon>
        <taxon>Thermosporotrichaceae</taxon>
        <taxon>Thermosporothrix</taxon>
    </lineage>
</organism>
<keyword evidence="2" id="KW-1185">Reference proteome</keyword>
<dbReference type="GO" id="GO:0010124">
    <property type="term" value="P:phenylacetate catabolic process"/>
    <property type="evidence" value="ECO:0007669"/>
    <property type="project" value="InterPro"/>
</dbReference>
<proteinExistence type="predicted"/>
<dbReference type="GO" id="GO:0005829">
    <property type="term" value="C:cytosol"/>
    <property type="evidence" value="ECO:0007669"/>
    <property type="project" value="TreeGrafter"/>
</dbReference>
<accession>A0A326U4L4</accession>
<dbReference type="OrthoDB" id="5292502at2"/>
<dbReference type="PANTHER" id="PTHR30458">
    <property type="entry name" value="PHENYLACETIC ACID DEGRADATION PROTEIN PAA"/>
    <property type="match status" value="1"/>
</dbReference>
<protein>
    <submittedName>
        <fullName evidence="1">Ring-1,2-phenylacetyl-CoA epoxidase subunit PaaA</fullName>
    </submittedName>
</protein>
<name>A0A326U4L4_THEHA</name>
<dbReference type="Gene3D" id="1.20.1260.10">
    <property type="match status" value="1"/>
</dbReference>
<sequence>MVTQTPALQSEEALQQRLRKQQLVESLEHMSPVYLEGIKRILTVSADTELISSPAYYHAAVHAPSLNAFGSAISIIQDELGHAHIAYRLLRDLGVDTEQLIFEREPAKFKYPYAFDVPLESWVELVVANAFYDRAGFVLLSDVFQSTTFGPWKRALLKVDKEETFHLRHGEQWMRRLNKDAEGHALLQQAVDWMFLLTVEWFGLPDDLKKHTEQLNYGFKGHSNDELRQIWMSTAVPLCNELQLQIPAHYDEEQGKYVLECPFPAYFNAEKKRWEESCSWDDVMKRWKARGPKNEEFVGMIQRGKKEMLRLLEQK</sequence>
<dbReference type="InterPro" id="IPR052703">
    <property type="entry name" value="Aromatic_CoA_ox/epox"/>
</dbReference>
<dbReference type="InterPro" id="IPR007814">
    <property type="entry name" value="PaaA_PaaC"/>
</dbReference>
<evidence type="ECO:0000313" key="1">
    <source>
        <dbReference type="EMBL" id="PZW26677.1"/>
    </source>
</evidence>
<evidence type="ECO:0000313" key="2">
    <source>
        <dbReference type="Proteomes" id="UP000248806"/>
    </source>
</evidence>
<dbReference type="RefSeq" id="WP_111324180.1">
    <property type="nucleotide sequence ID" value="NZ_BIFX01000001.1"/>
</dbReference>
<dbReference type="InterPro" id="IPR009078">
    <property type="entry name" value="Ferritin-like_SF"/>
</dbReference>
<reference evidence="1 2" key="1">
    <citation type="submission" date="2018-06" db="EMBL/GenBank/DDBJ databases">
        <title>Genomic Encyclopedia of Archaeal and Bacterial Type Strains, Phase II (KMG-II): from individual species to whole genera.</title>
        <authorList>
            <person name="Goeker M."/>
        </authorList>
    </citation>
    <scope>NUCLEOTIDE SEQUENCE [LARGE SCALE GENOMIC DNA]</scope>
    <source>
        <strain evidence="1 2">ATCC BAA-1881</strain>
    </source>
</reference>
<dbReference type="InterPro" id="IPR012347">
    <property type="entry name" value="Ferritin-like"/>
</dbReference>
<gene>
    <name evidence="1" type="ORF">EI42_03829</name>
</gene>
<comment type="caution">
    <text evidence="1">The sequence shown here is derived from an EMBL/GenBank/DDBJ whole genome shotgun (WGS) entry which is preliminary data.</text>
</comment>